<evidence type="ECO:0000256" key="1">
    <source>
        <dbReference type="SAM" id="MobiDB-lite"/>
    </source>
</evidence>
<feature type="compositionally biased region" description="Basic and acidic residues" evidence="1">
    <location>
        <begin position="27"/>
        <end position="37"/>
    </location>
</feature>
<dbReference type="EMBL" id="UINC01071507">
    <property type="protein sequence ID" value="SVC06453.1"/>
    <property type="molecule type" value="Genomic_DNA"/>
</dbReference>
<protein>
    <submittedName>
        <fullName evidence="2">Uncharacterized protein</fullName>
    </submittedName>
</protein>
<feature type="region of interest" description="Disordered" evidence="1">
    <location>
        <begin position="1"/>
        <end position="37"/>
    </location>
</feature>
<name>A0A382J5W6_9ZZZZ</name>
<feature type="non-terminal residue" evidence="2">
    <location>
        <position position="100"/>
    </location>
</feature>
<organism evidence="2">
    <name type="scientific">marine metagenome</name>
    <dbReference type="NCBI Taxonomy" id="408172"/>
    <lineage>
        <taxon>unclassified sequences</taxon>
        <taxon>metagenomes</taxon>
        <taxon>ecological metagenomes</taxon>
    </lineage>
</organism>
<reference evidence="2" key="1">
    <citation type="submission" date="2018-05" db="EMBL/GenBank/DDBJ databases">
        <authorList>
            <person name="Lanie J.A."/>
            <person name="Ng W.-L."/>
            <person name="Kazmierczak K.M."/>
            <person name="Andrzejewski T.M."/>
            <person name="Davidsen T.M."/>
            <person name="Wayne K.J."/>
            <person name="Tettelin H."/>
            <person name="Glass J.I."/>
            <person name="Rusch D."/>
            <person name="Podicherti R."/>
            <person name="Tsui H.-C.T."/>
            <person name="Winkler M.E."/>
        </authorList>
    </citation>
    <scope>NUCLEOTIDE SEQUENCE</scope>
</reference>
<proteinExistence type="predicted"/>
<sequence>MSIMSQTEISEENEASEGVITQRPARNHVDKAHEQQEMRELASCGMQRRDAPADTEEEAQLAAEESILEMLLRGDTLGNDDLFAVAQHPVDAEKISRLQE</sequence>
<accession>A0A382J5W6</accession>
<evidence type="ECO:0000313" key="2">
    <source>
        <dbReference type="EMBL" id="SVC06453.1"/>
    </source>
</evidence>
<dbReference type="AlphaFoldDB" id="A0A382J5W6"/>
<gene>
    <name evidence="2" type="ORF">METZ01_LOCUS259307</name>
</gene>